<evidence type="ECO:0000256" key="5">
    <source>
        <dbReference type="ARBA" id="ARBA00023002"/>
    </source>
</evidence>
<dbReference type="GO" id="GO:0004109">
    <property type="term" value="F:coproporphyrinogen oxidase activity"/>
    <property type="evidence" value="ECO:0007669"/>
    <property type="project" value="UniProtKB-EC"/>
</dbReference>
<accession>A0A8T0D3Z0</accession>
<organism evidence="7 8">
    <name type="scientific">Paragonimus westermani</name>
    <dbReference type="NCBI Taxonomy" id="34504"/>
    <lineage>
        <taxon>Eukaryota</taxon>
        <taxon>Metazoa</taxon>
        <taxon>Spiralia</taxon>
        <taxon>Lophotrochozoa</taxon>
        <taxon>Platyhelminthes</taxon>
        <taxon>Trematoda</taxon>
        <taxon>Digenea</taxon>
        <taxon>Plagiorchiida</taxon>
        <taxon>Troglotremata</taxon>
        <taxon>Troglotrematidae</taxon>
        <taxon>Paragonimus</taxon>
    </lineage>
</organism>
<dbReference type="GO" id="GO:0006782">
    <property type="term" value="P:protoporphyrinogen IX biosynthetic process"/>
    <property type="evidence" value="ECO:0007669"/>
    <property type="project" value="TreeGrafter"/>
</dbReference>
<comment type="similarity">
    <text evidence="2">Belongs to the aerobic coproporphyrinogen-III oxidase family.</text>
</comment>
<evidence type="ECO:0000256" key="1">
    <source>
        <dbReference type="ARBA" id="ARBA00005168"/>
    </source>
</evidence>
<name>A0A8T0D3Z0_9TREM</name>
<evidence type="ECO:0000256" key="2">
    <source>
        <dbReference type="ARBA" id="ARBA00010644"/>
    </source>
</evidence>
<dbReference type="PANTHER" id="PTHR10755:SF0">
    <property type="entry name" value="OXYGEN-DEPENDENT COPROPORPHYRINOGEN-III OXIDASE, MITOCHONDRIAL"/>
    <property type="match status" value="1"/>
</dbReference>
<dbReference type="EMBL" id="JTDF01021088">
    <property type="protein sequence ID" value="KAF8562312.1"/>
    <property type="molecule type" value="Genomic_DNA"/>
</dbReference>
<keyword evidence="5" id="KW-0560">Oxidoreductase</keyword>
<dbReference type="InterPro" id="IPR001260">
    <property type="entry name" value="Coprogen_oxidase_aer"/>
</dbReference>
<dbReference type="Pfam" id="PF01218">
    <property type="entry name" value="Coprogen_oxidas"/>
    <property type="match status" value="1"/>
</dbReference>
<dbReference type="Gene3D" id="3.40.1500.10">
    <property type="entry name" value="Coproporphyrinogen III oxidase, aerobic"/>
    <property type="match status" value="1"/>
</dbReference>
<sequence length="205" mass="22414">MTVFHVGETRGVGGIFFDDLEGDSHEKTFAFIRSCAESIIPAYLPIVEKRMNMAYKDLERCVIILTTPFEPLDKGFLYTVTMSRRHLESALVAGAFIESGLTPCFRFTRIRFVRYCFPPGYDGSTYDPDEAGAENQSSPTAAEGPAFIAHSTLATTCTCPDPQSEITPPRSNEDGIISAMVGNGDCEASTPVGTSSCKLHTEEYL</sequence>
<evidence type="ECO:0000313" key="7">
    <source>
        <dbReference type="EMBL" id="KAF8562312.1"/>
    </source>
</evidence>
<dbReference type="Proteomes" id="UP000699462">
    <property type="component" value="Unassembled WGS sequence"/>
</dbReference>
<dbReference type="EC" id="1.3.3.3" evidence="4"/>
<proteinExistence type="inferred from homology"/>
<dbReference type="AlphaFoldDB" id="A0A8T0D3Z0"/>
<reference evidence="7 8" key="1">
    <citation type="submission" date="2019-07" db="EMBL/GenBank/DDBJ databases">
        <title>Annotation for the trematode Paragonimus westermani.</title>
        <authorList>
            <person name="Choi Y.-J."/>
        </authorList>
    </citation>
    <scope>NUCLEOTIDE SEQUENCE [LARGE SCALE GENOMIC DNA]</scope>
    <source>
        <strain evidence="7">180907_Pwestermani</strain>
    </source>
</reference>
<comment type="pathway">
    <text evidence="1">Porphyrin-containing compound metabolism; protoporphyrin-IX biosynthesis; protoporphyrinogen-IX from coproporphyrinogen-III (O2 route): step 1/1.</text>
</comment>
<keyword evidence="8" id="KW-1185">Reference proteome</keyword>
<comment type="caution">
    <text evidence="7">The sequence shown here is derived from an EMBL/GenBank/DDBJ whole genome shotgun (WGS) entry which is preliminary data.</text>
</comment>
<evidence type="ECO:0000313" key="8">
    <source>
        <dbReference type="Proteomes" id="UP000699462"/>
    </source>
</evidence>
<evidence type="ECO:0000256" key="6">
    <source>
        <dbReference type="ARBA" id="ARBA00023244"/>
    </source>
</evidence>
<evidence type="ECO:0000256" key="4">
    <source>
        <dbReference type="ARBA" id="ARBA00012869"/>
    </source>
</evidence>
<dbReference type="GO" id="GO:0005737">
    <property type="term" value="C:cytoplasm"/>
    <property type="evidence" value="ECO:0007669"/>
    <property type="project" value="TreeGrafter"/>
</dbReference>
<feature type="non-terminal residue" evidence="7">
    <location>
        <position position="1"/>
    </location>
</feature>
<protein>
    <recommendedName>
        <fullName evidence="4">coproporphyrinogen oxidase</fullName>
        <ecNumber evidence="4">1.3.3.3</ecNumber>
    </recommendedName>
</protein>
<gene>
    <name evidence="7" type="ORF">P879_10705</name>
</gene>
<comment type="subunit">
    <text evidence="3">Homodimer.</text>
</comment>
<dbReference type="InterPro" id="IPR036406">
    <property type="entry name" value="Coprogen_oxidase_aer_sf"/>
</dbReference>
<dbReference type="OrthoDB" id="361494at2759"/>
<evidence type="ECO:0000256" key="3">
    <source>
        <dbReference type="ARBA" id="ARBA00011738"/>
    </source>
</evidence>
<keyword evidence="6" id="KW-0627">Porphyrin biosynthesis</keyword>
<dbReference type="PANTHER" id="PTHR10755">
    <property type="entry name" value="COPROPORPHYRINOGEN III OXIDASE, MITOCHONDRIAL"/>
    <property type="match status" value="1"/>
</dbReference>
<dbReference type="SUPFAM" id="SSF102886">
    <property type="entry name" value="Coproporphyrinogen III oxidase"/>
    <property type="match status" value="1"/>
</dbReference>